<gene>
    <name evidence="1" type="ORF">AXW67_20070</name>
</gene>
<dbReference type="GeneID" id="32581202"/>
<dbReference type="AlphaFoldDB" id="A0A176YXQ1"/>
<protein>
    <submittedName>
        <fullName evidence="1">Uncharacterized protein</fullName>
    </submittedName>
</protein>
<accession>A0A176YXQ1</accession>
<organism evidence="1 2">
    <name type="scientific">Bradyrhizobium neotropicale</name>
    <dbReference type="NCBI Taxonomy" id="1497615"/>
    <lineage>
        <taxon>Bacteria</taxon>
        <taxon>Pseudomonadati</taxon>
        <taxon>Pseudomonadota</taxon>
        <taxon>Alphaproteobacteria</taxon>
        <taxon>Hyphomicrobiales</taxon>
        <taxon>Nitrobacteraceae</taxon>
        <taxon>Bradyrhizobium</taxon>
    </lineage>
</organism>
<proteinExistence type="predicted"/>
<reference evidence="1 2" key="1">
    <citation type="submission" date="2016-02" db="EMBL/GenBank/DDBJ databases">
        <title>Draft genome sequence of the strain BR 10247T Bradyrhizobium neotropicale isolated from nodules of Centrolobium paraense.</title>
        <authorList>
            <person name="Simoes-Araujo J.L."/>
            <person name="Barauna A.C."/>
            <person name="Silva K."/>
            <person name="Zilli J.E."/>
        </authorList>
    </citation>
    <scope>NUCLEOTIDE SEQUENCE [LARGE SCALE GENOMIC DNA]</scope>
    <source>
        <strain evidence="1 2">BR 10247</strain>
    </source>
</reference>
<keyword evidence="2" id="KW-1185">Reference proteome</keyword>
<comment type="caution">
    <text evidence="1">The sequence shown here is derived from an EMBL/GenBank/DDBJ whole genome shotgun (WGS) entry which is preliminary data.</text>
</comment>
<dbReference type="Proteomes" id="UP000077173">
    <property type="component" value="Unassembled WGS sequence"/>
</dbReference>
<evidence type="ECO:0000313" key="2">
    <source>
        <dbReference type="Proteomes" id="UP000077173"/>
    </source>
</evidence>
<dbReference type="EMBL" id="LSEF01000081">
    <property type="protein sequence ID" value="OAF12506.1"/>
    <property type="molecule type" value="Genomic_DNA"/>
</dbReference>
<name>A0A176YXQ1_9BRAD</name>
<sequence length="135" mass="15366">MLGWLVEERAIEPHIRVFDKSARTDGAFSRGDFAYDQQSDVYICPAGKVLASTGALVNDGATLAYRASKYDCDACELKPRCCPKTPSRKVTRSIHEHEEEWQHRNSSVVWLRPAAFQILGRGWRLELQDVDIERT</sequence>
<evidence type="ECO:0000313" key="1">
    <source>
        <dbReference type="EMBL" id="OAF12506.1"/>
    </source>
</evidence>